<dbReference type="Pfam" id="PF00015">
    <property type="entry name" value="MCPsignal"/>
    <property type="match status" value="1"/>
</dbReference>
<comment type="subcellular location">
    <subcellularLocation>
        <location evidence="1">Membrane</location>
    </subcellularLocation>
</comment>
<dbReference type="InterPro" id="IPR004090">
    <property type="entry name" value="Chemotax_Me-accpt_rcpt"/>
</dbReference>
<organism evidence="7 8">
    <name type="scientific">Pandoraea terrae</name>
    <dbReference type="NCBI Taxonomy" id="1537710"/>
    <lineage>
        <taxon>Bacteria</taxon>
        <taxon>Pseudomonadati</taxon>
        <taxon>Pseudomonadota</taxon>
        <taxon>Betaproteobacteria</taxon>
        <taxon>Burkholderiales</taxon>
        <taxon>Burkholderiaceae</taxon>
        <taxon>Pandoraea</taxon>
    </lineage>
</organism>
<dbReference type="GO" id="GO:0004888">
    <property type="term" value="F:transmembrane signaling receptor activity"/>
    <property type="evidence" value="ECO:0007669"/>
    <property type="project" value="InterPro"/>
</dbReference>
<dbReference type="OrthoDB" id="5441488at2"/>
<dbReference type="PRINTS" id="PR00260">
    <property type="entry name" value="CHEMTRNSDUCR"/>
</dbReference>
<dbReference type="RefSeq" id="WP_150697358.1">
    <property type="nucleotide sequence ID" value="NZ_CABPRZ010000009.1"/>
</dbReference>
<dbReference type="InterPro" id="IPR004089">
    <property type="entry name" value="MCPsignal_dom"/>
</dbReference>
<gene>
    <name evidence="7" type="ORF">PTE30175_02490</name>
</gene>
<evidence type="ECO:0000259" key="6">
    <source>
        <dbReference type="PROSITE" id="PS50111"/>
    </source>
</evidence>
<dbReference type="SUPFAM" id="SSF58104">
    <property type="entry name" value="Methyl-accepting chemotaxis protein (MCP) signaling domain"/>
    <property type="match status" value="1"/>
</dbReference>
<dbReference type="GO" id="GO:0005886">
    <property type="term" value="C:plasma membrane"/>
    <property type="evidence" value="ECO:0007669"/>
    <property type="project" value="TreeGrafter"/>
</dbReference>
<dbReference type="GO" id="GO:0007165">
    <property type="term" value="P:signal transduction"/>
    <property type="evidence" value="ECO:0007669"/>
    <property type="project" value="UniProtKB-KW"/>
</dbReference>
<keyword evidence="5" id="KW-0472">Membrane</keyword>
<dbReference type="SMART" id="SM00283">
    <property type="entry name" value="MA"/>
    <property type="match status" value="1"/>
</dbReference>
<keyword evidence="5" id="KW-0812">Transmembrane</keyword>
<accession>A0A5E4VBF3</accession>
<keyword evidence="2" id="KW-0488">Methylation</keyword>
<feature type="transmembrane region" description="Helical" evidence="5">
    <location>
        <begin position="179"/>
        <end position="199"/>
    </location>
</feature>
<evidence type="ECO:0000313" key="8">
    <source>
        <dbReference type="Proteomes" id="UP000414233"/>
    </source>
</evidence>
<dbReference type="FunFam" id="1.10.287.950:FF:000001">
    <property type="entry name" value="Methyl-accepting chemotaxis sensory transducer"/>
    <property type="match status" value="1"/>
</dbReference>
<dbReference type="PANTHER" id="PTHR43531">
    <property type="entry name" value="PROTEIN ICFG"/>
    <property type="match status" value="1"/>
</dbReference>
<feature type="domain" description="Methyl-accepting transducer" evidence="6">
    <location>
        <begin position="263"/>
        <end position="492"/>
    </location>
</feature>
<keyword evidence="5" id="KW-1133">Transmembrane helix</keyword>
<reference evidence="7 8" key="1">
    <citation type="submission" date="2019-08" db="EMBL/GenBank/DDBJ databases">
        <authorList>
            <person name="Peeters C."/>
        </authorList>
    </citation>
    <scope>NUCLEOTIDE SEQUENCE [LARGE SCALE GENOMIC DNA]</scope>
    <source>
        <strain evidence="7 8">LMG 30175</strain>
    </source>
</reference>
<dbReference type="PROSITE" id="PS50111">
    <property type="entry name" value="CHEMOTAXIS_TRANSDUC_2"/>
    <property type="match status" value="1"/>
</dbReference>
<keyword evidence="8" id="KW-1185">Reference proteome</keyword>
<comment type="similarity">
    <text evidence="3">Belongs to the methyl-accepting chemotaxis (MCP) protein family.</text>
</comment>
<dbReference type="InterPro" id="IPR051310">
    <property type="entry name" value="MCP_chemotaxis"/>
</dbReference>
<evidence type="ECO:0000256" key="2">
    <source>
        <dbReference type="ARBA" id="ARBA00022481"/>
    </source>
</evidence>
<dbReference type="GO" id="GO:0006935">
    <property type="term" value="P:chemotaxis"/>
    <property type="evidence" value="ECO:0007669"/>
    <property type="project" value="InterPro"/>
</dbReference>
<name>A0A5E4VBF3_9BURK</name>
<dbReference type="Proteomes" id="UP000414233">
    <property type="component" value="Unassembled WGS sequence"/>
</dbReference>
<evidence type="ECO:0000256" key="1">
    <source>
        <dbReference type="ARBA" id="ARBA00004370"/>
    </source>
</evidence>
<dbReference type="AlphaFoldDB" id="A0A5E4VBF3"/>
<evidence type="ECO:0000313" key="7">
    <source>
        <dbReference type="EMBL" id="VVE09607.1"/>
    </source>
</evidence>
<dbReference type="CDD" id="cd11386">
    <property type="entry name" value="MCP_signal"/>
    <property type="match status" value="1"/>
</dbReference>
<protein>
    <submittedName>
        <fullName evidence="7">Chemotaxis protein</fullName>
    </submittedName>
</protein>
<dbReference type="Gene3D" id="1.10.287.950">
    <property type="entry name" value="Methyl-accepting chemotaxis protein"/>
    <property type="match status" value="1"/>
</dbReference>
<sequence>MSFQRKLVLCLAVPAVLLSIALSLAVWSLLSIQHEFNVYIDQYQAEATAITDMYAQGLQSEQALRNIALDPNNATGHTNLRNSNAGYKKTLDLAKRLARGGPLEDRMQRIESLSAAKAGAQQRVLNLIAEGAPNVTAVLNAEETPAWRSLRAELLAQIDACQALARGEHDATDKHAHDMTFAVIAIAVFGIFVAAALGWHMRKTVHRELGADPALARQALKKIAGGDLGSINGEGTFPEDSILGVMSTTRTSLVSLIDQVKTAAAGVASGSRQISAGSVDLSSRTEQQAASLQETAASLEELTATVKQNTESAFQARTLAATAASVAEEGGEAVRRVLGTMHAINASATNVSAITSVIEGIAFQTNILALNASVEAARAGEQGRGFAVVANEVRALALRSSTAVKEIGSLIGTSVAQAGDGAVLAGAASETMNKLTTAVRAVMDIMDDIANASLEQSRGIAEVSRAVTQMDGVTQQNAALVEESASASKSLEAQGRSLQSAVAYFRLERAR</sequence>
<dbReference type="PANTHER" id="PTHR43531:SF14">
    <property type="entry name" value="METHYL-ACCEPTING CHEMOTAXIS PROTEIN I-RELATED"/>
    <property type="match status" value="1"/>
</dbReference>
<proteinExistence type="inferred from homology"/>
<dbReference type="EMBL" id="CABPRZ010000009">
    <property type="protein sequence ID" value="VVE09607.1"/>
    <property type="molecule type" value="Genomic_DNA"/>
</dbReference>
<keyword evidence="4" id="KW-0807">Transducer</keyword>
<evidence type="ECO:0000256" key="4">
    <source>
        <dbReference type="PROSITE-ProRule" id="PRU00284"/>
    </source>
</evidence>
<evidence type="ECO:0000256" key="5">
    <source>
        <dbReference type="SAM" id="Phobius"/>
    </source>
</evidence>
<evidence type="ECO:0000256" key="3">
    <source>
        <dbReference type="ARBA" id="ARBA00029447"/>
    </source>
</evidence>